<evidence type="ECO:0000313" key="2">
    <source>
        <dbReference type="WBParaSite" id="ES5_v2.g27399.t1"/>
    </source>
</evidence>
<sequence>EDENSETIVDASVNPAVEVFGDTVEIIPDTVVDLQ</sequence>
<protein>
    <submittedName>
        <fullName evidence="2">Zinc finger protein</fullName>
    </submittedName>
</protein>
<organism evidence="1 2">
    <name type="scientific">Panagrolaimus sp. ES5</name>
    <dbReference type="NCBI Taxonomy" id="591445"/>
    <lineage>
        <taxon>Eukaryota</taxon>
        <taxon>Metazoa</taxon>
        <taxon>Ecdysozoa</taxon>
        <taxon>Nematoda</taxon>
        <taxon>Chromadorea</taxon>
        <taxon>Rhabditida</taxon>
        <taxon>Tylenchina</taxon>
        <taxon>Panagrolaimomorpha</taxon>
        <taxon>Panagrolaimoidea</taxon>
        <taxon>Panagrolaimidae</taxon>
        <taxon>Panagrolaimus</taxon>
    </lineage>
</organism>
<accession>A0AC34GD34</accession>
<dbReference type="Proteomes" id="UP000887579">
    <property type="component" value="Unplaced"/>
</dbReference>
<name>A0AC34GD34_9BILA</name>
<evidence type="ECO:0000313" key="1">
    <source>
        <dbReference type="Proteomes" id="UP000887579"/>
    </source>
</evidence>
<dbReference type="WBParaSite" id="ES5_v2.g27399.t1">
    <property type="protein sequence ID" value="ES5_v2.g27399.t1"/>
    <property type="gene ID" value="ES5_v2.g27399"/>
</dbReference>
<reference evidence="2" key="1">
    <citation type="submission" date="2022-11" db="UniProtKB">
        <authorList>
            <consortium name="WormBaseParasite"/>
        </authorList>
    </citation>
    <scope>IDENTIFICATION</scope>
</reference>
<proteinExistence type="predicted"/>